<reference evidence="2" key="1">
    <citation type="submission" date="2022-10" db="EMBL/GenBank/DDBJ databases">
        <authorList>
            <person name="Chen Y."/>
            <person name="Dougan E. K."/>
            <person name="Chan C."/>
            <person name="Rhodes N."/>
            <person name="Thang M."/>
        </authorList>
    </citation>
    <scope>NUCLEOTIDE SEQUENCE</scope>
</reference>
<dbReference type="OrthoDB" id="418870at2759"/>
<dbReference type="EMBL" id="CAMXCT010000826">
    <property type="protein sequence ID" value="CAI3983676.1"/>
    <property type="molecule type" value="Genomic_DNA"/>
</dbReference>
<feature type="region of interest" description="Disordered" evidence="1">
    <location>
        <begin position="224"/>
        <end position="266"/>
    </location>
</feature>
<feature type="region of interest" description="Disordered" evidence="1">
    <location>
        <begin position="89"/>
        <end position="112"/>
    </location>
</feature>
<evidence type="ECO:0000313" key="3">
    <source>
        <dbReference type="EMBL" id="CAL4770988.1"/>
    </source>
</evidence>
<keyword evidence="4" id="KW-1185">Reference proteome</keyword>
<dbReference type="Proteomes" id="UP001152797">
    <property type="component" value="Unassembled WGS sequence"/>
</dbReference>
<dbReference type="AlphaFoldDB" id="A0A9P1FPR0"/>
<accession>A0A9P1FPR0</accession>
<proteinExistence type="predicted"/>
<organism evidence="2">
    <name type="scientific">Cladocopium goreaui</name>
    <dbReference type="NCBI Taxonomy" id="2562237"/>
    <lineage>
        <taxon>Eukaryota</taxon>
        <taxon>Sar</taxon>
        <taxon>Alveolata</taxon>
        <taxon>Dinophyceae</taxon>
        <taxon>Suessiales</taxon>
        <taxon>Symbiodiniaceae</taxon>
        <taxon>Cladocopium</taxon>
    </lineage>
</organism>
<evidence type="ECO:0000313" key="4">
    <source>
        <dbReference type="Proteomes" id="UP001152797"/>
    </source>
</evidence>
<feature type="compositionally biased region" description="Basic and acidic residues" evidence="1">
    <location>
        <begin position="124"/>
        <end position="141"/>
    </location>
</feature>
<feature type="region of interest" description="Disordered" evidence="1">
    <location>
        <begin position="432"/>
        <end position="474"/>
    </location>
</feature>
<name>A0A9P1FPR0_9DINO</name>
<feature type="compositionally biased region" description="Basic and acidic residues" evidence="1">
    <location>
        <begin position="97"/>
        <end position="112"/>
    </location>
</feature>
<evidence type="ECO:0000313" key="2">
    <source>
        <dbReference type="EMBL" id="CAI3983676.1"/>
    </source>
</evidence>
<dbReference type="EMBL" id="CAMXCT030000826">
    <property type="protein sequence ID" value="CAL4770988.1"/>
    <property type="molecule type" value="Genomic_DNA"/>
</dbReference>
<comment type="caution">
    <text evidence="2">The sequence shown here is derived from an EMBL/GenBank/DDBJ whole genome shotgun (WGS) entry which is preliminary data.</text>
</comment>
<feature type="region of interest" description="Disordered" evidence="1">
    <location>
        <begin position="528"/>
        <end position="561"/>
    </location>
</feature>
<gene>
    <name evidence="2" type="ORF">C1SCF055_LOCUS11269</name>
</gene>
<sequence>MTLATLGVMPPERVAAGFTLHRSETVAHSAGLLDRKNSAASSRARGRSEGFACKHSENFKPLGAPVPPERVFEMHNSILAKVAKIEAAVSSNANSQHQDKKDRDREKRLEHHNFQMLKYKEVMDKERATSPDAKDAVKDEQAGAEEASLEADREEMLSLSRLPHALYGKDLPRCGQVQERQEKDGFKHLKLHIKDSFRRVEQVKSDADAAFEARKENMQLMLQTPRHTRPASPCEEPSSAFLTSADLPHSAREKRQAKRRPSKQVSLKRGVNWLPSLAEYLADPGATVLLDRPERGDVVKQTDHGKHKDIIKEIVAQLIPLPKGPRPNYGNVLDEGKVGAGKGRWLSRRKLLEKDLNDSWKDKAFYKRCTPFIPQRDAEEYRRIYHNDEHKLATIERFLKDLGFTEELKDPKAQTSMEVAAGLATSLGDGLPATGGAVPADPYPVLPDKRRGDDDDGGKGLQRNNEQPRAQDPVVPLARARFKAIRQKAMAQLREPEDPSSSSLAILRAAVYDYQAEREKARQKLQDALETQEKSRMASAEKLPPLRLNDSRPGAAMDEPADNRQHHWYHSLLEQVRAQGDLSSVSKAMHSLLDSVKAALDDTGEFTADDFWETLTEIQSEDFTPAVASLLASMIRGINGLNTPDLQRVLQQRDVASEVLDVLSGS</sequence>
<reference evidence="3 4" key="2">
    <citation type="submission" date="2024-05" db="EMBL/GenBank/DDBJ databases">
        <authorList>
            <person name="Chen Y."/>
            <person name="Shah S."/>
            <person name="Dougan E. K."/>
            <person name="Thang M."/>
            <person name="Chan C."/>
        </authorList>
    </citation>
    <scope>NUCLEOTIDE SEQUENCE [LARGE SCALE GENOMIC DNA]</scope>
</reference>
<dbReference type="EMBL" id="CAMXCT020000826">
    <property type="protein sequence ID" value="CAL1137051.1"/>
    <property type="molecule type" value="Genomic_DNA"/>
</dbReference>
<feature type="region of interest" description="Disordered" evidence="1">
    <location>
        <begin position="124"/>
        <end position="152"/>
    </location>
</feature>
<evidence type="ECO:0000256" key="1">
    <source>
        <dbReference type="SAM" id="MobiDB-lite"/>
    </source>
</evidence>
<protein>
    <submittedName>
        <fullName evidence="2">Uncharacterized protein</fullName>
    </submittedName>
</protein>